<comment type="caution">
    <text evidence="2">The sequence shown here is derived from an EMBL/GenBank/DDBJ whole genome shotgun (WGS) entry which is preliminary data.</text>
</comment>
<evidence type="ECO:0000259" key="1">
    <source>
        <dbReference type="Pfam" id="PF20094"/>
    </source>
</evidence>
<protein>
    <submittedName>
        <fullName evidence="2">GWxTD domain-containing protein</fullName>
    </submittedName>
</protein>
<dbReference type="InterPro" id="IPR030959">
    <property type="entry name" value="GWxTD_dom"/>
</dbReference>
<organism evidence="2">
    <name type="scientific">candidate division WOR-3 bacterium</name>
    <dbReference type="NCBI Taxonomy" id="2052148"/>
    <lineage>
        <taxon>Bacteria</taxon>
        <taxon>Bacteria division WOR-3</taxon>
    </lineage>
</organism>
<sequence length="348" mass="41077">MILFLLLSTIELQTAFNPITDSITELKAYLQIPPGDLKFVAEDSFYFARYEIQVRVFDKKGNQMAGDYWVREMEKETTTIYDSVSVKFNSIANSFHLRIIDLHAGEILSYTEKIPKMKFLANIRYRVNGDTLVLKFTVINHKKEGERITISLKEIKKEISLKPEDYEDSLSILVKDIPGGRHNLKFTIFGAKKKVSEGVFPVEISRPFFLEDRAWLIKVSQLEYIATPSEISKLKSAPVEKRDSLWKDFWKKYDPTPNTEYNEKEYEYFERIDYAEKNFCFGDKGWRSDRGRIYVKFGPPDEIQSRPYELGTKPYEIWLYYRLNLKFIFYDRYGFGEYILLNPEGERI</sequence>
<accession>A0A7C4X9W6</accession>
<name>A0A7C4X9W6_UNCW3</name>
<dbReference type="NCBIfam" id="TIGR04514">
    <property type="entry name" value="GWxTD_dom"/>
    <property type="match status" value="1"/>
</dbReference>
<reference evidence="2" key="1">
    <citation type="journal article" date="2020" name="mSystems">
        <title>Genome- and Community-Level Interaction Insights into Carbon Utilization and Element Cycling Functions of Hydrothermarchaeota in Hydrothermal Sediment.</title>
        <authorList>
            <person name="Zhou Z."/>
            <person name="Liu Y."/>
            <person name="Xu W."/>
            <person name="Pan J."/>
            <person name="Luo Z.H."/>
            <person name="Li M."/>
        </authorList>
    </citation>
    <scope>NUCLEOTIDE SEQUENCE [LARGE SCALE GENOMIC DNA]</scope>
    <source>
        <strain evidence="2">SpSt-774</strain>
    </source>
</reference>
<evidence type="ECO:0000313" key="2">
    <source>
        <dbReference type="EMBL" id="HGV98372.1"/>
    </source>
</evidence>
<proteinExistence type="predicted"/>
<feature type="domain" description="GWxTD" evidence="1">
    <location>
        <begin position="219"/>
        <end position="330"/>
    </location>
</feature>
<gene>
    <name evidence="2" type="ORF">ENV60_08785</name>
</gene>
<dbReference type="Pfam" id="PF20094">
    <property type="entry name" value="GWxTD_dom"/>
    <property type="match status" value="1"/>
</dbReference>
<dbReference type="AlphaFoldDB" id="A0A7C4X9W6"/>
<dbReference type="EMBL" id="DTGZ01000165">
    <property type="protein sequence ID" value="HGV98372.1"/>
    <property type="molecule type" value="Genomic_DNA"/>
</dbReference>